<dbReference type="Proteomes" id="UP000032232">
    <property type="component" value="Unassembled WGS sequence"/>
</dbReference>
<gene>
    <name evidence="1" type="ORF">jaqu_37680</name>
</gene>
<evidence type="ECO:0008006" key="3">
    <source>
        <dbReference type="Google" id="ProtNLM"/>
    </source>
</evidence>
<sequence length="155" mass="16370">MTFQIHALSPAPFADLFGLSDAELAARNARRVVVDAKPGAPCRVSLRDAELGETVLLANHVHLDAASPYRASHAVYVRAGVEQADPAPGEVPAMIARRDLSLRALDGDGMIVDAALMPGSKTAETLGRMLAAPHVVEVHLHFAARGCYAARATRA</sequence>
<name>A0A0D1D2Z4_9RHOB</name>
<dbReference type="AlphaFoldDB" id="A0A0D1D2Z4"/>
<comment type="caution">
    <text evidence="1">The sequence shown here is derived from an EMBL/GenBank/DDBJ whole genome shotgun (WGS) entry which is preliminary data.</text>
</comment>
<dbReference type="EMBL" id="JYFE01000074">
    <property type="protein sequence ID" value="KIT14478.1"/>
    <property type="molecule type" value="Genomic_DNA"/>
</dbReference>
<dbReference type="InterPro" id="IPR009593">
    <property type="entry name" value="DUF1203"/>
</dbReference>
<dbReference type="Pfam" id="PF06718">
    <property type="entry name" value="DUF1203"/>
    <property type="match status" value="1"/>
</dbReference>
<keyword evidence="2" id="KW-1185">Reference proteome</keyword>
<protein>
    <recommendedName>
        <fullName evidence="3">DUF1203 domain-containing protein</fullName>
    </recommendedName>
</protein>
<dbReference type="PATRIC" id="fig|935700.4.peg.3883"/>
<reference evidence="1 2" key="1">
    <citation type="submission" date="2015-02" db="EMBL/GenBank/DDBJ databases">
        <title>Genome Sequence of Jannaschia aquimarina DSM28248, a member of the Roseobacter clade.</title>
        <authorList>
            <person name="Voget S."/>
            <person name="Daniel R."/>
        </authorList>
    </citation>
    <scope>NUCLEOTIDE SEQUENCE [LARGE SCALE GENOMIC DNA]</scope>
    <source>
        <strain evidence="1 2">GSW-M26</strain>
    </source>
</reference>
<dbReference type="RefSeq" id="WP_043920615.1">
    <property type="nucleotide sequence ID" value="NZ_FZPF01000010.1"/>
</dbReference>
<dbReference type="PIRSF" id="PIRSF034110">
    <property type="entry name" value="DUF1203"/>
    <property type="match status" value="1"/>
</dbReference>
<dbReference type="STRING" id="935700.jaqu_37680"/>
<proteinExistence type="predicted"/>
<organism evidence="1 2">
    <name type="scientific">Jannaschia aquimarina</name>
    <dbReference type="NCBI Taxonomy" id="935700"/>
    <lineage>
        <taxon>Bacteria</taxon>
        <taxon>Pseudomonadati</taxon>
        <taxon>Pseudomonadota</taxon>
        <taxon>Alphaproteobacteria</taxon>
        <taxon>Rhodobacterales</taxon>
        <taxon>Roseobacteraceae</taxon>
        <taxon>Jannaschia</taxon>
    </lineage>
</organism>
<dbReference type="OrthoDB" id="5953307at2"/>
<evidence type="ECO:0000313" key="2">
    <source>
        <dbReference type="Proteomes" id="UP000032232"/>
    </source>
</evidence>
<accession>A0A0D1D2Z4</accession>
<evidence type="ECO:0000313" key="1">
    <source>
        <dbReference type="EMBL" id="KIT14478.1"/>
    </source>
</evidence>